<evidence type="ECO:0000256" key="6">
    <source>
        <dbReference type="ARBA" id="ARBA00023136"/>
    </source>
</evidence>
<feature type="transmembrane region" description="Helical" evidence="7">
    <location>
        <begin position="206"/>
        <end position="228"/>
    </location>
</feature>
<dbReference type="Proteomes" id="UP000220611">
    <property type="component" value="Unassembled WGS sequence"/>
</dbReference>
<dbReference type="eggNOG" id="COG1175">
    <property type="taxonomic scope" value="Bacteria"/>
</dbReference>
<name>A7VX74_9FIRM</name>
<evidence type="ECO:0000256" key="1">
    <source>
        <dbReference type="ARBA" id="ARBA00004651"/>
    </source>
</evidence>
<dbReference type="Pfam" id="PF00528">
    <property type="entry name" value="BPD_transp_1"/>
    <property type="match status" value="1"/>
</dbReference>
<sequence length="298" mass="33378">MKNTLKKIKGKEIMWAYIMLAPAILLFITFVLIPLVSTFVISFCEWDMLTPAEFVGWQNFETLLNDQRLRTVIINTLIFAVAAVILKIGIGLLLAVVVHSIRNKFLTSVMESVFFFPIILPMAIVAIVWGMLLNTDMGVINGLLTTVGLGKVPWLTDPRFSLITVIILDVWKGVGFFFIIYLVALRNVPKDLYEAAEIDGAGKSKKFFSITLPLISPTTLFLTIQAVIGSLQVFDQAYVLTKGGPGDSSSTMVFYIWQNAFQKMDMGYGTTLALLLFVFVMIVTVTQMVLSKKWVFYN</sequence>
<dbReference type="InterPro" id="IPR051393">
    <property type="entry name" value="ABC_transporter_permease"/>
</dbReference>
<dbReference type="InterPro" id="IPR035906">
    <property type="entry name" value="MetI-like_sf"/>
</dbReference>
<dbReference type="SUPFAM" id="SSF161098">
    <property type="entry name" value="MetI-like"/>
    <property type="match status" value="1"/>
</dbReference>
<dbReference type="Proteomes" id="UP000003490">
    <property type="component" value="Unassembled WGS sequence"/>
</dbReference>
<keyword evidence="12" id="KW-1185">Reference proteome</keyword>
<proteinExistence type="inferred from homology"/>
<dbReference type="HOGENOM" id="CLU_016047_0_2_9"/>
<dbReference type="GO" id="GO:0005886">
    <property type="term" value="C:plasma membrane"/>
    <property type="evidence" value="ECO:0007669"/>
    <property type="project" value="UniProtKB-SubCell"/>
</dbReference>
<feature type="transmembrane region" description="Helical" evidence="7">
    <location>
        <begin position="113"/>
        <end position="132"/>
    </location>
</feature>
<dbReference type="EMBL" id="ABCB02000020">
    <property type="protein sequence ID" value="EDO60371.1"/>
    <property type="molecule type" value="Genomic_DNA"/>
</dbReference>
<gene>
    <name evidence="10" type="ORF">CH238_01640</name>
    <name evidence="9" type="ORF">CLOLEP_03197</name>
</gene>
<dbReference type="AlphaFoldDB" id="A7VX74"/>
<reference evidence="10 12" key="3">
    <citation type="submission" date="2017-07" db="EMBL/GenBank/DDBJ databases">
        <title>Prevalence of linear plasmids in Cutibacterium (Propionibacterium) acnes isolates obtained from prostatic tissue.</title>
        <authorList>
            <person name="Davidsson S."/>
            <person name="Carlsson J."/>
            <person name="Molling P."/>
            <person name="Andren O."/>
            <person name="Andersson S.-O."/>
            <person name="Brzuszkiewicz E."/>
            <person name="Poehlein A."/>
            <person name="Al-Zeer M."/>
            <person name="Brinkmann V."/>
            <person name="Scavenius C."/>
            <person name="Nazipi S."/>
            <person name="Soderquist B."/>
            <person name="Bruggemann H."/>
        </authorList>
    </citation>
    <scope>NUCLEOTIDE SEQUENCE [LARGE SCALE GENOMIC DNA]</scope>
    <source>
        <strain evidence="10 12">DSM 753</strain>
    </source>
</reference>
<reference evidence="9 11" key="2">
    <citation type="submission" date="2007-08" db="EMBL/GenBank/DDBJ databases">
        <authorList>
            <person name="Fulton L."/>
            <person name="Clifton S."/>
            <person name="Fulton B."/>
            <person name="Xu J."/>
            <person name="Minx P."/>
            <person name="Pepin K.H."/>
            <person name="Johnson M."/>
            <person name="Thiruvilangam P."/>
            <person name="Bhonagiri V."/>
            <person name="Nash W.E."/>
            <person name="Wang C."/>
            <person name="Mardis E.R."/>
            <person name="Wilson R.K."/>
        </authorList>
    </citation>
    <scope>NUCLEOTIDE SEQUENCE [LARGE SCALE GENOMIC DNA]</scope>
    <source>
        <strain evidence="9 11">DSM 753</strain>
    </source>
</reference>
<dbReference type="SUPFAM" id="SSF160964">
    <property type="entry name" value="MalF N-terminal region-like"/>
    <property type="match status" value="1"/>
</dbReference>
<protein>
    <submittedName>
        <fullName evidence="9">ABC transporter, permease protein</fullName>
    </submittedName>
    <submittedName>
        <fullName evidence="10">Sugar ABC transporter permease</fullName>
    </submittedName>
</protein>
<organism evidence="9 11">
    <name type="scientific">[Clostridium] leptum DSM 753</name>
    <dbReference type="NCBI Taxonomy" id="428125"/>
    <lineage>
        <taxon>Bacteria</taxon>
        <taxon>Bacillati</taxon>
        <taxon>Bacillota</taxon>
        <taxon>Clostridia</taxon>
        <taxon>Eubacteriales</taxon>
        <taxon>Oscillospiraceae</taxon>
        <taxon>Oscillospiraceae incertae sedis</taxon>
    </lineage>
</organism>
<comment type="similarity">
    <text evidence="7">Belongs to the binding-protein-dependent transport system permease family.</text>
</comment>
<feature type="transmembrane region" description="Helical" evidence="7">
    <location>
        <begin position="12"/>
        <end position="41"/>
    </location>
</feature>
<feature type="transmembrane region" description="Helical" evidence="7">
    <location>
        <begin position="267"/>
        <end position="290"/>
    </location>
</feature>
<evidence type="ECO:0000256" key="4">
    <source>
        <dbReference type="ARBA" id="ARBA00022692"/>
    </source>
</evidence>
<dbReference type="GO" id="GO:0055085">
    <property type="term" value="P:transmembrane transport"/>
    <property type="evidence" value="ECO:0007669"/>
    <property type="project" value="InterPro"/>
</dbReference>
<evidence type="ECO:0000259" key="8">
    <source>
        <dbReference type="PROSITE" id="PS50928"/>
    </source>
</evidence>
<dbReference type="InterPro" id="IPR000515">
    <property type="entry name" value="MetI-like"/>
</dbReference>
<keyword evidence="3" id="KW-1003">Cell membrane</keyword>
<evidence type="ECO:0000313" key="12">
    <source>
        <dbReference type="Proteomes" id="UP000220611"/>
    </source>
</evidence>
<dbReference type="EMBL" id="NOXF01000001">
    <property type="protein sequence ID" value="PEQ25719.1"/>
    <property type="molecule type" value="Genomic_DNA"/>
</dbReference>
<evidence type="ECO:0000313" key="9">
    <source>
        <dbReference type="EMBL" id="EDO60371.1"/>
    </source>
</evidence>
<comment type="subcellular location">
    <subcellularLocation>
        <location evidence="1 7">Cell membrane</location>
        <topology evidence="1 7">Multi-pass membrane protein</topology>
    </subcellularLocation>
</comment>
<dbReference type="CDD" id="cd06261">
    <property type="entry name" value="TM_PBP2"/>
    <property type="match status" value="1"/>
</dbReference>
<evidence type="ECO:0000256" key="3">
    <source>
        <dbReference type="ARBA" id="ARBA00022475"/>
    </source>
</evidence>
<dbReference type="PROSITE" id="PS50928">
    <property type="entry name" value="ABC_TM1"/>
    <property type="match status" value="1"/>
</dbReference>
<evidence type="ECO:0000256" key="7">
    <source>
        <dbReference type="RuleBase" id="RU363032"/>
    </source>
</evidence>
<evidence type="ECO:0000313" key="11">
    <source>
        <dbReference type="Proteomes" id="UP000003490"/>
    </source>
</evidence>
<reference evidence="9 11" key="1">
    <citation type="submission" date="2007-08" db="EMBL/GenBank/DDBJ databases">
        <title>Draft genome sequence of Clostridium leptum (DSM 753).</title>
        <authorList>
            <person name="Sudarsanam P."/>
            <person name="Ley R."/>
            <person name="Guruge J."/>
            <person name="Turnbaugh P.J."/>
            <person name="Mahowald M."/>
            <person name="Liep D."/>
            <person name="Gordon J."/>
        </authorList>
    </citation>
    <scope>NUCLEOTIDE SEQUENCE [LARGE SCALE GENOMIC DNA]</scope>
    <source>
        <strain evidence="9 11">DSM 753</strain>
    </source>
</reference>
<accession>A7VX74</accession>
<feature type="transmembrane region" description="Helical" evidence="7">
    <location>
        <begin position="72"/>
        <end position="101"/>
    </location>
</feature>
<feature type="transmembrane region" description="Helical" evidence="7">
    <location>
        <begin position="160"/>
        <end position="185"/>
    </location>
</feature>
<comment type="caution">
    <text evidence="9">The sequence shown here is derived from an EMBL/GenBank/DDBJ whole genome shotgun (WGS) entry which is preliminary data.</text>
</comment>
<evidence type="ECO:0000256" key="2">
    <source>
        <dbReference type="ARBA" id="ARBA00022448"/>
    </source>
</evidence>
<evidence type="ECO:0000313" key="10">
    <source>
        <dbReference type="EMBL" id="PEQ25719.1"/>
    </source>
</evidence>
<feature type="domain" description="ABC transmembrane type-1" evidence="8">
    <location>
        <begin position="73"/>
        <end position="289"/>
    </location>
</feature>
<dbReference type="PANTHER" id="PTHR30193">
    <property type="entry name" value="ABC TRANSPORTER PERMEASE PROTEIN"/>
    <property type="match status" value="1"/>
</dbReference>
<dbReference type="OrthoDB" id="9788108at2"/>
<dbReference type="Gene3D" id="1.10.3720.10">
    <property type="entry name" value="MetI-like"/>
    <property type="match status" value="1"/>
</dbReference>
<keyword evidence="2 7" id="KW-0813">Transport</keyword>
<keyword evidence="4 7" id="KW-0812">Transmembrane</keyword>
<dbReference type="PANTHER" id="PTHR30193:SF37">
    <property type="entry name" value="INNER MEMBRANE ABC TRANSPORTER PERMEASE PROTEIN YCJO"/>
    <property type="match status" value="1"/>
</dbReference>
<keyword evidence="5 7" id="KW-1133">Transmembrane helix</keyword>
<keyword evidence="6 7" id="KW-0472">Membrane</keyword>
<evidence type="ECO:0000256" key="5">
    <source>
        <dbReference type="ARBA" id="ARBA00022989"/>
    </source>
</evidence>